<comment type="caution">
    <text evidence="1">The sequence shown here is derived from an EMBL/GenBank/DDBJ whole genome shotgun (WGS) entry which is preliminary data.</text>
</comment>
<dbReference type="Proteomes" id="UP001234178">
    <property type="component" value="Unassembled WGS sequence"/>
</dbReference>
<reference evidence="1 2" key="1">
    <citation type="journal article" date="2023" name="Nucleic Acids Res.">
        <title>The hologenome of Daphnia magna reveals possible DNA methylation and microbiome-mediated evolution of the host genome.</title>
        <authorList>
            <person name="Chaturvedi A."/>
            <person name="Li X."/>
            <person name="Dhandapani V."/>
            <person name="Marshall H."/>
            <person name="Kissane S."/>
            <person name="Cuenca-Cambronero M."/>
            <person name="Asole G."/>
            <person name="Calvet F."/>
            <person name="Ruiz-Romero M."/>
            <person name="Marangio P."/>
            <person name="Guigo R."/>
            <person name="Rago D."/>
            <person name="Mirbahai L."/>
            <person name="Eastwood N."/>
            <person name="Colbourne J.K."/>
            <person name="Zhou J."/>
            <person name="Mallon E."/>
            <person name="Orsini L."/>
        </authorList>
    </citation>
    <scope>NUCLEOTIDE SEQUENCE [LARGE SCALE GENOMIC DNA]</scope>
    <source>
        <strain evidence="1">LRV0_1</strain>
    </source>
</reference>
<name>A0ABQ9ZHP4_9CRUS</name>
<gene>
    <name evidence="1" type="ORF">OUZ56_021320</name>
</gene>
<accession>A0ABQ9ZHP4</accession>
<protein>
    <submittedName>
        <fullName evidence="1">Uncharacterized protein</fullName>
    </submittedName>
</protein>
<proteinExistence type="predicted"/>
<evidence type="ECO:0000313" key="1">
    <source>
        <dbReference type="EMBL" id="KAK4012218.1"/>
    </source>
</evidence>
<evidence type="ECO:0000313" key="2">
    <source>
        <dbReference type="Proteomes" id="UP001234178"/>
    </source>
</evidence>
<organism evidence="1 2">
    <name type="scientific">Daphnia magna</name>
    <dbReference type="NCBI Taxonomy" id="35525"/>
    <lineage>
        <taxon>Eukaryota</taxon>
        <taxon>Metazoa</taxon>
        <taxon>Ecdysozoa</taxon>
        <taxon>Arthropoda</taxon>
        <taxon>Crustacea</taxon>
        <taxon>Branchiopoda</taxon>
        <taxon>Diplostraca</taxon>
        <taxon>Cladocera</taxon>
        <taxon>Anomopoda</taxon>
        <taxon>Daphniidae</taxon>
        <taxon>Daphnia</taxon>
    </lineage>
</organism>
<sequence length="88" mass="10235">MRKSLKRCGFILGKIKRIVSDKLMKTLWPLSCQLAWTFPIRKTEYYANDMKEIGHNFQEKAIGLCLIPAHQHLQLKADEMGAEDKDED</sequence>
<keyword evidence="2" id="KW-1185">Reference proteome</keyword>
<dbReference type="EMBL" id="JAOYFB010000003">
    <property type="protein sequence ID" value="KAK4012218.1"/>
    <property type="molecule type" value="Genomic_DNA"/>
</dbReference>